<evidence type="ECO:0000256" key="1">
    <source>
        <dbReference type="SAM" id="Phobius"/>
    </source>
</evidence>
<dbReference type="Pfam" id="PF00037">
    <property type="entry name" value="Fer4"/>
    <property type="match status" value="1"/>
</dbReference>
<keyword evidence="1" id="KW-1133">Transmembrane helix</keyword>
<organism evidence="3 4">
    <name type="scientific">Methanooceanicella nereidis</name>
    <dbReference type="NCBI Taxonomy" id="2052831"/>
    <lineage>
        <taxon>Archaea</taxon>
        <taxon>Methanobacteriati</taxon>
        <taxon>Methanobacteriota</taxon>
        <taxon>Stenosarchaea group</taxon>
        <taxon>Methanomicrobia</taxon>
        <taxon>Methanocellales</taxon>
        <taxon>Methanocellaceae</taxon>
        <taxon>Methanooceanicella</taxon>
    </lineage>
</organism>
<name>A0AAP2RD03_9EURY</name>
<dbReference type="InterPro" id="IPR017896">
    <property type="entry name" value="4Fe4S_Fe-S-bd"/>
</dbReference>
<gene>
    <name evidence="3" type="ORF">CUJ83_07525</name>
</gene>
<evidence type="ECO:0000313" key="3">
    <source>
        <dbReference type="EMBL" id="MCD1294847.1"/>
    </source>
</evidence>
<evidence type="ECO:0000313" key="4">
    <source>
        <dbReference type="Proteomes" id="UP001320159"/>
    </source>
</evidence>
<feature type="domain" description="4Fe-4S ferredoxin-type" evidence="2">
    <location>
        <begin position="193"/>
        <end position="222"/>
    </location>
</feature>
<evidence type="ECO:0000259" key="2">
    <source>
        <dbReference type="PROSITE" id="PS51379"/>
    </source>
</evidence>
<dbReference type="InterPro" id="IPR017900">
    <property type="entry name" value="4Fe4S_Fe_S_CS"/>
</dbReference>
<protein>
    <submittedName>
        <fullName evidence="3">4Fe-4S ferredoxin</fullName>
    </submittedName>
</protein>
<proteinExistence type="predicted"/>
<dbReference type="Proteomes" id="UP001320159">
    <property type="component" value="Unassembled WGS sequence"/>
</dbReference>
<dbReference type="SUPFAM" id="SSF54862">
    <property type="entry name" value="4Fe-4S ferredoxins"/>
    <property type="match status" value="1"/>
</dbReference>
<sequence length="283" mass="30722">MSSGDRRDKKAFGVYAGIMYHTAALGIRLSKLPVLGRLFETVVSKERLKAVTVPVNLPLQDKYAILHFDAAQKLIEASSYICATNTCVCREGNGCKEYPADIGCMFLGQGARDITLKGRVKEISKDEALSRLERSRSLGLVNNIIWSSVEIDILGGDPLHTIELCSCCPCCCLAFRTREGSRAFIDGISGFCVAKVISSGSCVQCLKCERSCPFHAINVSMHGRPMIDGSRCKGCGRCEVSCDKNVLKVFPLEHEGGCSSPCSDAGVNPSGIEYLEQFLSMVK</sequence>
<dbReference type="AlphaFoldDB" id="A0AAP2RD03"/>
<comment type="caution">
    <text evidence="3">The sequence shown here is derived from an EMBL/GenBank/DDBJ whole genome shotgun (WGS) entry which is preliminary data.</text>
</comment>
<dbReference type="RefSeq" id="WP_230741681.1">
    <property type="nucleotide sequence ID" value="NZ_PGCK01000005.1"/>
</dbReference>
<accession>A0AAP2RD03</accession>
<reference evidence="3 4" key="1">
    <citation type="submission" date="2017-11" db="EMBL/GenBank/DDBJ databases">
        <title>Isolation and Characterization of Family Methanocellaceae Species from Potential Methane Hydrate Area Offshore Southwestern Taiwan.</title>
        <authorList>
            <person name="Zhang W.-L."/>
            <person name="Chen W.-C."/>
            <person name="Lai M.-C."/>
            <person name="Chen S.-C."/>
        </authorList>
    </citation>
    <scope>NUCLEOTIDE SEQUENCE [LARGE SCALE GENOMIC DNA]</scope>
    <source>
        <strain evidence="3 4">CWC-04</strain>
    </source>
</reference>
<dbReference type="PROSITE" id="PS51379">
    <property type="entry name" value="4FE4S_FER_2"/>
    <property type="match status" value="2"/>
</dbReference>
<feature type="transmembrane region" description="Helical" evidence="1">
    <location>
        <begin position="12"/>
        <end position="29"/>
    </location>
</feature>
<dbReference type="EMBL" id="PGCK01000005">
    <property type="protein sequence ID" value="MCD1294847.1"/>
    <property type="molecule type" value="Genomic_DNA"/>
</dbReference>
<dbReference type="PROSITE" id="PS00198">
    <property type="entry name" value="4FE4S_FER_1"/>
    <property type="match status" value="1"/>
</dbReference>
<keyword evidence="1" id="KW-0812">Transmembrane</keyword>
<keyword evidence="4" id="KW-1185">Reference proteome</keyword>
<keyword evidence="1" id="KW-0472">Membrane</keyword>
<dbReference type="GO" id="GO:0016491">
    <property type="term" value="F:oxidoreductase activity"/>
    <property type="evidence" value="ECO:0007669"/>
    <property type="project" value="UniProtKB-ARBA"/>
</dbReference>
<dbReference type="Gene3D" id="3.30.70.20">
    <property type="match status" value="1"/>
</dbReference>
<feature type="domain" description="4Fe-4S ferredoxin-type" evidence="2">
    <location>
        <begin position="223"/>
        <end position="252"/>
    </location>
</feature>